<feature type="region of interest" description="Disordered" evidence="7">
    <location>
        <begin position="332"/>
        <end position="433"/>
    </location>
</feature>
<protein>
    <recommendedName>
        <fullName evidence="1">E2 ubiquitin-conjugating enzyme</fullName>
        <ecNumber evidence="1">2.3.2.23</ecNumber>
    </recommendedName>
</protein>
<dbReference type="Gene3D" id="3.10.110.10">
    <property type="entry name" value="Ubiquitin Conjugating Enzyme"/>
    <property type="match status" value="1"/>
</dbReference>
<dbReference type="InterPro" id="IPR016135">
    <property type="entry name" value="UBQ-conjugating_enzyme/RWD"/>
</dbReference>
<dbReference type="PROSITE" id="PS50127">
    <property type="entry name" value="UBC_2"/>
    <property type="match status" value="1"/>
</dbReference>
<dbReference type="GO" id="GO:0005524">
    <property type="term" value="F:ATP binding"/>
    <property type="evidence" value="ECO:0007669"/>
    <property type="project" value="UniProtKB-KW"/>
</dbReference>
<feature type="compositionally biased region" description="Polar residues" evidence="7">
    <location>
        <begin position="383"/>
        <end position="404"/>
    </location>
</feature>
<evidence type="ECO:0000313" key="10">
    <source>
        <dbReference type="Proteomes" id="UP000827284"/>
    </source>
</evidence>
<dbReference type="PROSITE" id="PS00183">
    <property type="entry name" value="UBC_1"/>
    <property type="match status" value="1"/>
</dbReference>
<keyword evidence="10" id="KW-1185">Reference proteome</keyword>
<evidence type="ECO:0000256" key="6">
    <source>
        <dbReference type="PROSITE-ProRule" id="PRU10133"/>
    </source>
</evidence>
<keyword evidence="4" id="KW-0833">Ubl conjugation pathway</keyword>
<name>A0A9P3H1P8_9FUNG</name>
<dbReference type="OrthoDB" id="9978460at2759"/>
<dbReference type="AlphaFoldDB" id="A0A9P3H1P8"/>
<evidence type="ECO:0000256" key="2">
    <source>
        <dbReference type="ARBA" id="ARBA00022679"/>
    </source>
</evidence>
<dbReference type="EC" id="2.3.2.23" evidence="1"/>
<feature type="compositionally biased region" description="Polar residues" evidence="7">
    <location>
        <begin position="332"/>
        <end position="341"/>
    </location>
</feature>
<evidence type="ECO:0000313" key="9">
    <source>
        <dbReference type="EMBL" id="GJJ68087.1"/>
    </source>
</evidence>
<proteinExistence type="predicted"/>
<dbReference type="PANTHER" id="PTHR24067">
    <property type="entry name" value="UBIQUITIN-CONJUGATING ENZYME E2"/>
    <property type="match status" value="1"/>
</dbReference>
<keyword evidence="2" id="KW-0808">Transferase</keyword>
<evidence type="ECO:0000256" key="1">
    <source>
        <dbReference type="ARBA" id="ARBA00012486"/>
    </source>
</evidence>
<dbReference type="InterPro" id="IPR050113">
    <property type="entry name" value="Ub_conjugating_enzyme"/>
</dbReference>
<evidence type="ECO:0000256" key="3">
    <source>
        <dbReference type="ARBA" id="ARBA00022741"/>
    </source>
</evidence>
<evidence type="ECO:0000256" key="7">
    <source>
        <dbReference type="SAM" id="MobiDB-lite"/>
    </source>
</evidence>
<feature type="compositionally biased region" description="Polar residues" evidence="7">
    <location>
        <begin position="489"/>
        <end position="498"/>
    </location>
</feature>
<dbReference type="FunFam" id="3.10.110.10:FF:000041">
    <property type="entry name" value="Ubiquitin-conjugating enzyme E2 T"/>
    <property type="match status" value="1"/>
</dbReference>
<dbReference type="Proteomes" id="UP000827284">
    <property type="component" value="Unassembled WGS sequence"/>
</dbReference>
<organism evidence="9 10">
    <name type="scientific">Entomortierella parvispora</name>
    <dbReference type="NCBI Taxonomy" id="205924"/>
    <lineage>
        <taxon>Eukaryota</taxon>
        <taxon>Fungi</taxon>
        <taxon>Fungi incertae sedis</taxon>
        <taxon>Mucoromycota</taxon>
        <taxon>Mortierellomycotina</taxon>
        <taxon>Mortierellomycetes</taxon>
        <taxon>Mortierellales</taxon>
        <taxon>Mortierellaceae</taxon>
        <taxon>Entomortierella</taxon>
    </lineage>
</organism>
<feature type="compositionally biased region" description="Low complexity" evidence="7">
    <location>
        <begin position="348"/>
        <end position="359"/>
    </location>
</feature>
<accession>A0A9P3H1P8</accession>
<keyword evidence="3" id="KW-0547">Nucleotide-binding</keyword>
<feature type="compositionally biased region" description="Polar residues" evidence="7">
    <location>
        <begin position="602"/>
        <end position="618"/>
    </location>
</feature>
<evidence type="ECO:0000256" key="5">
    <source>
        <dbReference type="ARBA" id="ARBA00022840"/>
    </source>
</evidence>
<evidence type="ECO:0000259" key="8">
    <source>
        <dbReference type="PROSITE" id="PS50127"/>
    </source>
</evidence>
<comment type="caution">
    <text evidence="9">The sequence shown here is derived from an EMBL/GenBank/DDBJ whole genome shotgun (WGS) entry which is preliminary data.</text>
</comment>
<dbReference type="InterPro" id="IPR023313">
    <property type="entry name" value="UBQ-conjugating_AS"/>
</dbReference>
<evidence type="ECO:0000256" key="4">
    <source>
        <dbReference type="ARBA" id="ARBA00022786"/>
    </source>
</evidence>
<feature type="region of interest" description="Disordered" evidence="7">
    <location>
        <begin position="601"/>
        <end position="640"/>
    </location>
</feature>
<feature type="region of interest" description="Disordered" evidence="7">
    <location>
        <begin position="483"/>
        <end position="523"/>
    </location>
</feature>
<feature type="domain" description="UBC core" evidence="8">
    <location>
        <begin position="7"/>
        <end position="157"/>
    </location>
</feature>
<feature type="compositionally biased region" description="Basic and acidic residues" evidence="7">
    <location>
        <begin position="173"/>
        <end position="182"/>
    </location>
</feature>
<dbReference type="SMART" id="SM00212">
    <property type="entry name" value="UBCc"/>
    <property type="match status" value="1"/>
</dbReference>
<sequence>MAGRLNMTAGRLNKELKDLECKPPEGVICYPVNDSMVHLHAELEGPEDTPYVGGVFQIEINIPERYPLEPPRCQFLTKVYHPNIDDEGRICLDILKTGSKGTWRPSLNIQTVLTSLRVLLAYPNPDDPLIVDIANEFKDNQEGFTLKAKDYTRRYAIRRIESSNSTFEIKDAISSEEKESGRTKTLAGPQSSLSSSPSSLSSSAPPASTPISQTLPISTSMPEPLSNLFGLGLGPSISTPGRSLPGKRPALKKPNLSMRKPTVLSPATPLSEPAASTEAMDIDGCTTLTPAESCQHDQQDEALQRPAPLPYVEAKEAVIAVVAEDIPKQTNLLPASSQNRPLSKKRSASTPSTTLSLTKSSKKSKKVPEKATGFGKGKEEMARSQQSTSVSMIVNLEGSDTTPGSAEDRSGVNRDVSVVDDSPPSNSTQSAAAPEVEIQSRFFVNIAEIIAEPTMAHELDQAPTSLLVVVPEPELESIPMAVPDAMSDPTVNLSSNQKLESEPEPSYLPFIEHSPQPKSETPYQAIQEQNLAPKPKAEPDPVHGDAHCGTELIEPAAEVITRLDKGKGRAIEPQEPVRKDFAQLPTVDSGMVRKTYVVPLSERQTNVPSSHAAPSTPLTVARKRDLLKKRQPPSVERKVE</sequence>
<reference evidence="9" key="1">
    <citation type="submission" date="2021-11" db="EMBL/GenBank/DDBJ databases">
        <authorList>
            <person name="Herlambang A."/>
            <person name="Guo Y."/>
            <person name="Takashima Y."/>
            <person name="Nishizawa T."/>
        </authorList>
    </citation>
    <scope>NUCLEOTIDE SEQUENCE</scope>
    <source>
        <strain evidence="9">E1425</strain>
    </source>
</reference>
<dbReference type="SUPFAM" id="SSF54495">
    <property type="entry name" value="UBC-like"/>
    <property type="match status" value="1"/>
</dbReference>
<gene>
    <name evidence="9" type="ORF">EMPS_00433</name>
</gene>
<dbReference type="CDD" id="cd23805">
    <property type="entry name" value="UBCc_UBE2T"/>
    <property type="match status" value="1"/>
</dbReference>
<keyword evidence="5" id="KW-0067">ATP-binding</keyword>
<feature type="compositionally biased region" description="Low complexity" evidence="7">
    <location>
        <begin position="189"/>
        <end position="214"/>
    </location>
</feature>
<dbReference type="Pfam" id="PF00179">
    <property type="entry name" value="UQ_con"/>
    <property type="match status" value="1"/>
</dbReference>
<feature type="region of interest" description="Disordered" evidence="7">
    <location>
        <begin position="173"/>
        <end position="277"/>
    </location>
</feature>
<feature type="active site" description="Glycyl thioester intermediate" evidence="6">
    <location>
        <position position="91"/>
    </location>
</feature>
<dbReference type="EMBL" id="BQFW01000001">
    <property type="protein sequence ID" value="GJJ68087.1"/>
    <property type="molecule type" value="Genomic_DNA"/>
</dbReference>
<feature type="compositionally biased region" description="Low complexity" evidence="7">
    <location>
        <begin position="413"/>
        <end position="427"/>
    </location>
</feature>
<dbReference type="InterPro" id="IPR000608">
    <property type="entry name" value="UBC"/>
</dbReference>
<reference evidence="9" key="2">
    <citation type="journal article" date="2022" name="Microbiol. Resour. Announc.">
        <title>Whole-Genome Sequence of Entomortierella parvispora E1425, a Mucoromycotan Fungus Associated with Burkholderiaceae-Related Endosymbiotic Bacteria.</title>
        <authorList>
            <person name="Herlambang A."/>
            <person name="Guo Y."/>
            <person name="Takashima Y."/>
            <person name="Narisawa K."/>
            <person name="Ohta H."/>
            <person name="Nishizawa T."/>
        </authorList>
    </citation>
    <scope>NUCLEOTIDE SEQUENCE</scope>
    <source>
        <strain evidence="9">E1425</strain>
    </source>
</reference>
<dbReference type="GO" id="GO:0061631">
    <property type="term" value="F:ubiquitin conjugating enzyme activity"/>
    <property type="evidence" value="ECO:0007669"/>
    <property type="project" value="UniProtKB-EC"/>
</dbReference>